<dbReference type="PANTHER" id="PTHR14390:SF2">
    <property type="entry name" value="G PATCH DOMAIN-CONTAINING PROTEIN 3"/>
    <property type="match status" value="1"/>
</dbReference>
<dbReference type="OMA" id="GGFHCFH"/>
<dbReference type="GO" id="GO:0032480">
    <property type="term" value="P:negative regulation of type I interferon production"/>
    <property type="evidence" value="ECO:0007669"/>
    <property type="project" value="InterPro"/>
</dbReference>
<evidence type="ECO:0000259" key="2">
    <source>
        <dbReference type="PROSITE" id="PS50174"/>
    </source>
</evidence>
<feature type="region of interest" description="Disordered" evidence="1">
    <location>
        <begin position="206"/>
        <end position="251"/>
    </location>
</feature>
<accession>A7S531</accession>
<evidence type="ECO:0000256" key="1">
    <source>
        <dbReference type="SAM" id="MobiDB-lite"/>
    </source>
</evidence>
<feature type="compositionally biased region" description="Polar residues" evidence="1">
    <location>
        <begin position="227"/>
        <end position="241"/>
    </location>
</feature>
<dbReference type="SMART" id="SM00443">
    <property type="entry name" value="G_patch"/>
    <property type="match status" value="1"/>
</dbReference>
<sequence length="469" mass="53237">MADSERILIEEIKLCHAIIGNIPSKLHSADLRAFFSQFIEGKGFDCFHFRHRPEGRGRIDGEVHDEGKSRQKTTCCIVRLTEEKIDELIRMYHGQNWTDKTGQIYSQRAVISRIRVTRQNEGQSYKTKAEKKQNTRTSTEFLESDLKKLPELNPPAVMPNGNVGTPISTFIELIRLCKFPPLLIKKLGLTFPRSKTKKYGNVPFDYGDSGELEAEDDEEELDMLPSKSASVSGSMGLQNTKASDKSEDGEKQKYWERHEALHDDVDSQGRTKERLFENEIELKWEKGGSGLVWYTDAAFWKQQEEADFDEETVDDWDVDMGIYEEEGGGDKDAKDLLQMRLEKQWRSGKDIDLNQVGDFERFTRGIGGSVMRRQGWSQGQSLGSSQPGITEPVPADGQKPSSKRGLGYYGEKLNRHVKRTRATRDVVIATVFDNPEERSTELYESTGPHAVKYRDSVSFVPASSSSKKS</sequence>
<organism evidence="3 4">
    <name type="scientific">Nematostella vectensis</name>
    <name type="common">Starlet sea anemone</name>
    <dbReference type="NCBI Taxonomy" id="45351"/>
    <lineage>
        <taxon>Eukaryota</taxon>
        <taxon>Metazoa</taxon>
        <taxon>Cnidaria</taxon>
        <taxon>Anthozoa</taxon>
        <taxon>Hexacorallia</taxon>
        <taxon>Actiniaria</taxon>
        <taxon>Edwardsiidae</taxon>
        <taxon>Nematostella</taxon>
    </lineage>
</organism>
<evidence type="ECO:0000313" key="4">
    <source>
        <dbReference type="Proteomes" id="UP000001593"/>
    </source>
</evidence>
<name>A7S531_NEMVE</name>
<dbReference type="Pfam" id="PF01585">
    <property type="entry name" value="G-patch"/>
    <property type="match status" value="1"/>
</dbReference>
<dbReference type="HOGENOM" id="CLU_025388_0_0_1"/>
<feature type="compositionally biased region" description="Acidic residues" evidence="1">
    <location>
        <begin position="208"/>
        <end position="222"/>
    </location>
</feature>
<protein>
    <recommendedName>
        <fullName evidence="2">G-patch domain-containing protein</fullName>
    </recommendedName>
</protein>
<dbReference type="eggNOG" id="ENOG502QQ66">
    <property type="taxonomic scope" value="Eukaryota"/>
</dbReference>
<dbReference type="Proteomes" id="UP000001593">
    <property type="component" value="Unassembled WGS sequence"/>
</dbReference>
<dbReference type="AlphaFoldDB" id="A7S531"/>
<feature type="compositionally biased region" description="Low complexity" evidence="1">
    <location>
        <begin position="376"/>
        <end position="388"/>
    </location>
</feature>
<feature type="compositionally biased region" description="Basic and acidic residues" evidence="1">
    <location>
        <begin position="242"/>
        <end position="251"/>
    </location>
</feature>
<keyword evidence="4" id="KW-1185">Reference proteome</keyword>
<proteinExistence type="predicted"/>
<evidence type="ECO:0000313" key="3">
    <source>
        <dbReference type="EMBL" id="EDO41134.1"/>
    </source>
</evidence>
<feature type="region of interest" description="Disordered" evidence="1">
    <location>
        <begin position="376"/>
        <end position="410"/>
    </location>
</feature>
<dbReference type="GO" id="GO:0039536">
    <property type="term" value="P:negative regulation of RIG-I signaling pathway"/>
    <property type="evidence" value="ECO:0007669"/>
    <property type="project" value="InterPro"/>
</dbReference>
<dbReference type="FunCoup" id="A7S531">
    <property type="interactions" value="310"/>
</dbReference>
<dbReference type="InParanoid" id="A7S531"/>
<reference evidence="3 4" key="1">
    <citation type="journal article" date="2007" name="Science">
        <title>Sea anemone genome reveals ancestral eumetazoan gene repertoire and genomic organization.</title>
        <authorList>
            <person name="Putnam N.H."/>
            <person name="Srivastava M."/>
            <person name="Hellsten U."/>
            <person name="Dirks B."/>
            <person name="Chapman J."/>
            <person name="Salamov A."/>
            <person name="Terry A."/>
            <person name="Shapiro H."/>
            <person name="Lindquist E."/>
            <person name="Kapitonov V.V."/>
            <person name="Jurka J."/>
            <person name="Genikhovich G."/>
            <person name="Grigoriev I.V."/>
            <person name="Lucas S.M."/>
            <person name="Steele R.E."/>
            <person name="Finnerty J.R."/>
            <person name="Technau U."/>
            <person name="Martindale M.Q."/>
            <person name="Rokhsar D.S."/>
        </authorList>
    </citation>
    <scope>NUCLEOTIDE SEQUENCE [LARGE SCALE GENOMIC DNA]</scope>
    <source>
        <strain evidence="4">CH2 X CH6</strain>
    </source>
</reference>
<gene>
    <name evidence="3" type="ORF">NEMVEDRAFT_v1g105021</name>
</gene>
<dbReference type="GO" id="GO:0003676">
    <property type="term" value="F:nucleic acid binding"/>
    <property type="evidence" value="ECO:0007669"/>
    <property type="project" value="InterPro"/>
</dbReference>
<dbReference type="InterPro" id="IPR000467">
    <property type="entry name" value="G_patch_dom"/>
</dbReference>
<dbReference type="PANTHER" id="PTHR14390">
    <property type="entry name" value="G PATCH DOMAIN CONTAINING PROTEIN 3"/>
    <property type="match status" value="1"/>
</dbReference>
<dbReference type="PROSITE" id="PS50174">
    <property type="entry name" value="G_PATCH"/>
    <property type="match status" value="1"/>
</dbReference>
<dbReference type="GO" id="GO:0045893">
    <property type="term" value="P:positive regulation of DNA-templated transcription"/>
    <property type="evidence" value="ECO:0000318"/>
    <property type="project" value="GO_Central"/>
</dbReference>
<dbReference type="PhylomeDB" id="A7S531"/>
<dbReference type="EMBL" id="DS469581">
    <property type="protein sequence ID" value="EDO41134.1"/>
    <property type="molecule type" value="Genomic_DNA"/>
</dbReference>
<dbReference type="InterPro" id="IPR040341">
    <property type="entry name" value="GPATCH3"/>
</dbReference>
<feature type="domain" description="G-patch" evidence="2">
    <location>
        <begin position="363"/>
        <end position="411"/>
    </location>
</feature>